<reference evidence="2 3" key="1">
    <citation type="submission" date="2024-04" db="EMBL/GenBank/DDBJ databases">
        <authorList>
            <person name="Fracassetti M."/>
        </authorList>
    </citation>
    <scope>NUCLEOTIDE SEQUENCE [LARGE SCALE GENOMIC DNA]</scope>
</reference>
<gene>
    <name evidence="2" type="ORF">LTRI10_LOCUS38616</name>
</gene>
<dbReference type="PROSITE" id="PS50181">
    <property type="entry name" value="FBOX"/>
    <property type="match status" value="1"/>
</dbReference>
<dbReference type="Pfam" id="PF23622">
    <property type="entry name" value="LRR_At1g61320_AtMIF1"/>
    <property type="match status" value="1"/>
</dbReference>
<dbReference type="InterPro" id="IPR053772">
    <property type="entry name" value="At1g61320/At1g61330-like"/>
</dbReference>
<dbReference type="AlphaFoldDB" id="A0AAV2FJ96"/>
<dbReference type="EMBL" id="OZ034819">
    <property type="protein sequence ID" value="CAL1398381.1"/>
    <property type="molecule type" value="Genomic_DNA"/>
</dbReference>
<dbReference type="InterPro" id="IPR032675">
    <property type="entry name" value="LRR_dom_sf"/>
</dbReference>
<dbReference type="InterPro" id="IPR053781">
    <property type="entry name" value="F-box_AtFBL13-like"/>
</dbReference>
<accession>A0AAV2FJ96</accession>
<proteinExistence type="predicted"/>
<dbReference type="InterPro" id="IPR036047">
    <property type="entry name" value="F-box-like_dom_sf"/>
</dbReference>
<dbReference type="SUPFAM" id="SSF52047">
    <property type="entry name" value="RNI-like"/>
    <property type="match status" value="1"/>
</dbReference>
<dbReference type="Proteomes" id="UP001497516">
    <property type="component" value="Chromosome 6"/>
</dbReference>
<dbReference type="InterPro" id="IPR055357">
    <property type="entry name" value="LRR_At1g61320_AtMIF1"/>
</dbReference>
<dbReference type="Pfam" id="PF00646">
    <property type="entry name" value="F-box"/>
    <property type="match status" value="1"/>
</dbReference>
<feature type="domain" description="F-box" evidence="1">
    <location>
        <begin position="58"/>
        <end position="113"/>
    </location>
</feature>
<protein>
    <recommendedName>
        <fullName evidence="1">F-box domain-containing protein</fullName>
    </recommendedName>
</protein>
<organism evidence="2 3">
    <name type="scientific">Linum trigynum</name>
    <dbReference type="NCBI Taxonomy" id="586398"/>
    <lineage>
        <taxon>Eukaryota</taxon>
        <taxon>Viridiplantae</taxon>
        <taxon>Streptophyta</taxon>
        <taxon>Embryophyta</taxon>
        <taxon>Tracheophyta</taxon>
        <taxon>Spermatophyta</taxon>
        <taxon>Magnoliopsida</taxon>
        <taxon>eudicotyledons</taxon>
        <taxon>Gunneridae</taxon>
        <taxon>Pentapetalae</taxon>
        <taxon>rosids</taxon>
        <taxon>fabids</taxon>
        <taxon>Malpighiales</taxon>
        <taxon>Linaceae</taxon>
        <taxon>Linum</taxon>
    </lineage>
</organism>
<evidence type="ECO:0000259" key="1">
    <source>
        <dbReference type="PROSITE" id="PS50181"/>
    </source>
</evidence>
<dbReference type="PANTHER" id="PTHR34145">
    <property type="entry name" value="OS02G0105600 PROTEIN"/>
    <property type="match status" value="1"/>
</dbReference>
<dbReference type="CDD" id="cd22160">
    <property type="entry name" value="F-box_AtFBL13-like"/>
    <property type="match status" value="1"/>
</dbReference>
<sequence length="512" mass="58635">MIARSLAQYKTKGALSDPKLRTEHKIGKERSAAGHQETMAAEYDSRLNRNNSRGIIDVDRISELPDDILGRVVSMLTLKEAAATSVLSTRWTNLWKSSVTVLDFDAGEVFHDIASRNPPYSSDEEREAWVQEKRRWYINWVNGALRQLHDDDDGASKPIINKFRVQFFLEKECNSDGDMDRWLEFAFMSNNRLEFLELFYFTDSRSHYVFPEGCFDRIKTQTSDIKLLRSLSLSFVDVRGEVVEHFAANCPLLPHLVLHQSHSLVSLRLRRIRALRYLEVSRCRPMKVLEIDDAPGLTHLHYHGQDDGTKELRVHNNCGRLVELTLGFDFCKPEFAFRSISAYVGRLQSLTVKMSPSVIRFPSNMAELTCLERLTLQNLPAQGDISILGWSTWINACPRLHTLRVKVATTMSKGKSLRLWKAPVVNKVKRTSIKEVEIVGFNGFDLDCEFVEYAFEYFIGMEKLVLDRGLTIPGFGGPYNKFCTEQQAQIAKQRALEFKSRAPPTLLQFDVV</sequence>
<dbReference type="Gene3D" id="3.80.10.10">
    <property type="entry name" value="Ribonuclease Inhibitor"/>
    <property type="match status" value="1"/>
</dbReference>
<dbReference type="PANTHER" id="PTHR34145:SF68">
    <property type="entry name" value="FBD DOMAIN-CONTAINING PROTEIN"/>
    <property type="match status" value="1"/>
</dbReference>
<name>A0AAV2FJ96_9ROSI</name>
<dbReference type="InterPro" id="IPR001810">
    <property type="entry name" value="F-box_dom"/>
</dbReference>
<evidence type="ECO:0000313" key="2">
    <source>
        <dbReference type="EMBL" id="CAL1398381.1"/>
    </source>
</evidence>
<keyword evidence="3" id="KW-1185">Reference proteome</keyword>
<evidence type="ECO:0000313" key="3">
    <source>
        <dbReference type="Proteomes" id="UP001497516"/>
    </source>
</evidence>
<dbReference type="SUPFAM" id="SSF81383">
    <property type="entry name" value="F-box domain"/>
    <property type="match status" value="1"/>
</dbReference>